<evidence type="ECO:0000313" key="1">
    <source>
        <dbReference type="EMBL" id="KAJ7748037.1"/>
    </source>
</evidence>
<sequence>MRDARGSVANKWDIDGIGPGQCWTAKGSQASRLVSPLNPTPLKSNQTHTAASGGGICIEAVSAAPTTSFGHKTLVGTGASPPVDEAAIANMLSQTPGPSVVPDFEGLAMAPSSGEGSDAATAIISA</sequence>
<dbReference type="AlphaFoldDB" id="A0AAD7N6Z5"/>
<dbReference type="EMBL" id="JARKIB010000074">
    <property type="protein sequence ID" value="KAJ7748037.1"/>
    <property type="molecule type" value="Genomic_DNA"/>
</dbReference>
<organism evidence="1 2">
    <name type="scientific">Mycena metata</name>
    <dbReference type="NCBI Taxonomy" id="1033252"/>
    <lineage>
        <taxon>Eukaryota</taxon>
        <taxon>Fungi</taxon>
        <taxon>Dikarya</taxon>
        <taxon>Basidiomycota</taxon>
        <taxon>Agaricomycotina</taxon>
        <taxon>Agaricomycetes</taxon>
        <taxon>Agaricomycetidae</taxon>
        <taxon>Agaricales</taxon>
        <taxon>Marasmiineae</taxon>
        <taxon>Mycenaceae</taxon>
        <taxon>Mycena</taxon>
    </lineage>
</organism>
<keyword evidence="2" id="KW-1185">Reference proteome</keyword>
<reference evidence="1" key="1">
    <citation type="submission" date="2023-03" db="EMBL/GenBank/DDBJ databases">
        <title>Massive genome expansion in bonnet fungi (Mycena s.s.) driven by repeated elements and novel gene families across ecological guilds.</title>
        <authorList>
            <consortium name="Lawrence Berkeley National Laboratory"/>
            <person name="Harder C.B."/>
            <person name="Miyauchi S."/>
            <person name="Viragh M."/>
            <person name="Kuo A."/>
            <person name="Thoen E."/>
            <person name="Andreopoulos B."/>
            <person name="Lu D."/>
            <person name="Skrede I."/>
            <person name="Drula E."/>
            <person name="Henrissat B."/>
            <person name="Morin E."/>
            <person name="Kohler A."/>
            <person name="Barry K."/>
            <person name="LaButti K."/>
            <person name="Morin E."/>
            <person name="Salamov A."/>
            <person name="Lipzen A."/>
            <person name="Mereny Z."/>
            <person name="Hegedus B."/>
            <person name="Baldrian P."/>
            <person name="Stursova M."/>
            <person name="Weitz H."/>
            <person name="Taylor A."/>
            <person name="Grigoriev I.V."/>
            <person name="Nagy L.G."/>
            <person name="Martin F."/>
            <person name="Kauserud H."/>
        </authorList>
    </citation>
    <scope>NUCLEOTIDE SEQUENCE</scope>
    <source>
        <strain evidence="1">CBHHK182m</strain>
    </source>
</reference>
<name>A0AAD7N6Z5_9AGAR</name>
<comment type="caution">
    <text evidence="1">The sequence shown here is derived from an EMBL/GenBank/DDBJ whole genome shotgun (WGS) entry which is preliminary data.</text>
</comment>
<evidence type="ECO:0000313" key="2">
    <source>
        <dbReference type="Proteomes" id="UP001215598"/>
    </source>
</evidence>
<gene>
    <name evidence="1" type="ORF">B0H16DRAFT_1725654</name>
</gene>
<dbReference type="Proteomes" id="UP001215598">
    <property type="component" value="Unassembled WGS sequence"/>
</dbReference>
<protein>
    <submittedName>
        <fullName evidence="1">Uncharacterized protein</fullName>
    </submittedName>
</protein>
<accession>A0AAD7N6Z5</accession>
<proteinExistence type="predicted"/>